<dbReference type="AlphaFoldDB" id="A0A914C684"/>
<keyword evidence="1" id="KW-0732">Signal</keyword>
<proteinExistence type="predicted"/>
<protein>
    <submittedName>
        <fullName evidence="4">C-type lectin domain-containing protein</fullName>
    </submittedName>
</protein>
<evidence type="ECO:0000256" key="1">
    <source>
        <dbReference type="SAM" id="SignalP"/>
    </source>
</evidence>
<evidence type="ECO:0000313" key="3">
    <source>
        <dbReference type="Proteomes" id="UP000887540"/>
    </source>
</evidence>
<dbReference type="Gene3D" id="3.10.100.10">
    <property type="entry name" value="Mannose-Binding Protein A, subunit A"/>
    <property type="match status" value="1"/>
</dbReference>
<accession>A0A914C684</accession>
<dbReference type="SMART" id="SM00034">
    <property type="entry name" value="CLECT"/>
    <property type="match status" value="1"/>
</dbReference>
<evidence type="ECO:0000313" key="4">
    <source>
        <dbReference type="WBParaSite" id="ACRNAN_Path_40.g149.t1"/>
    </source>
</evidence>
<feature type="signal peptide" evidence="1">
    <location>
        <begin position="1"/>
        <end position="20"/>
    </location>
</feature>
<dbReference type="Pfam" id="PF00059">
    <property type="entry name" value="Lectin_C"/>
    <property type="match status" value="1"/>
</dbReference>
<dbReference type="WBParaSite" id="ACRNAN_Path_40.g149.t1">
    <property type="protein sequence ID" value="ACRNAN_Path_40.g149.t1"/>
    <property type="gene ID" value="ACRNAN_Path_40.g149"/>
</dbReference>
<dbReference type="InterPro" id="IPR016186">
    <property type="entry name" value="C-type_lectin-like/link_sf"/>
</dbReference>
<dbReference type="SUPFAM" id="SSF56436">
    <property type="entry name" value="C-type lectin-like"/>
    <property type="match status" value="1"/>
</dbReference>
<name>A0A914C684_9BILA</name>
<sequence>MFMFLFSLFVITFIAISVNACPAETLQGPDGKCYGFFPYGFFHNKSDYVCKEFYGGHLASIHSEKLNEFLMVNARDLFFETDNFWIGGKVYEDEGRYSWTDKSPFDYKNLEKDDEFHSDGNYGLALNKNTGKWHGIKSETVLPYVCTVYYKKRIPK</sequence>
<dbReference type="PROSITE" id="PS50041">
    <property type="entry name" value="C_TYPE_LECTIN_2"/>
    <property type="match status" value="1"/>
</dbReference>
<feature type="chain" id="PRO_5036673817" evidence="1">
    <location>
        <begin position="21"/>
        <end position="156"/>
    </location>
</feature>
<feature type="domain" description="C-type lectin" evidence="2">
    <location>
        <begin position="29"/>
        <end position="147"/>
    </location>
</feature>
<dbReference type="InterPro" id="IPR001304">
    <property type="entry name" value="C-type_lectin-like"/>
</dbReference>
<dbReference type="InterPro" id="IPR016187">
    <property type="entry name" value="CTDL_fold"/>
</dbReference>
<evidence type="ECO:0000259" key="2">
    <source>
        <dbReference type="PROSITE" id="PS50041"/>
    </source>
</evidence>
<dbReference type="InterPro" id="IPR050111">
    <property type="entry name" value="C-type_lectin/snaclec_domain"/>
</dbReference>
<organism evidence="3 4">
    <name type="scientific">Acrobeloides nanus</name>
    <dbReference type="NCBI Taxonomy" id="290746"/>
    <lineage>
        <taxon>Eukaryota</taxon>
        <taxon>Metazoa</taxon>
        <taxon>Ecdysozoa</taxon>
        <taxon>Nematoda</taxon>
        <taxon>Chromadorea</taxon>
        <taxon>Rhabditida</taxon>
        <taxon>Tylenchina</taxon>
        <taxon>Cephalobomorpha</taxon>
        <taxon>Cephaloboidea</taxon>
        <taxon>Cephalobidae</taxon>
        <taxon>Acrobeloides</taxon>
    </lineage>
</organism>
<dbReference type="Proteomes" id="UP000887540">
    <property type="component" value="Unplaced"/>
</dbReference>
<dbReference type="CDD" id="cd00037">
    <property type="entry name" value="CLECT"/>
    <property type="match status" value="1"/>
</dbReference>
<dbReference type="PANTHER" id="PTHR22803">
    <property type="entry name" value="MANNOSE, PHOSPHOLIPASE, LECTIN RECEPTOR RELATED"/>
    <property type="match status" value="1"/>
</dbReference>
<reference evidence="4" key="1">
    <citation type="submission" date="2022-11" db="UniProtKB">
        <authorList>
            <consortium name="WormBaseParasite"/>
        </authorList>
    </citation>
    <scope>IDENTIFICATION</scope>
</reference>
<keyword evidence="3" id="KW-1185">Reference proteome</keyword>